<dbReference type="GO" id="GO:0008233">
    <property type="term" value="F:peptidase activity"/>
    <property type="evidence" value="ECO:0007669"/>
    <property type="project" value="UniProtKB-KW"/>
</dbReference>
<dbReference type="PANTHER" id="PTHR39188">
    <property type="entry name" value="MEMBRANE-ASSOCIATED ZINC METALLOPROTEASE M50B"/>
    <property type="match status" value="1"/>
</dbReference>
<sequence length="289" mass="33905">MISLNWWRDIHIHPIMWGMIGIGILTGSFPQLLAIFVIIFAHEVGHYAAAVFFKWRVRTVMLWPFGGVMETDEYHTRPLKEELAVIVAGPLQHFWLYGLIFLVGKWELVSSGMIEMLLLYNTWILVFNLLPIWPLDGGKILFLLLSYQLPFVQAQRYVLYVSVMMIVISTMLGLLFLPFSLSTIFLACFLLWENRLEWKQRQYTFLRYLLKRYEEKKSPVRDIKSIHVPSDMPIGHIFKSFRRGAHHHIFVIVPNQTRVVIDEGECLYYYFTLKQSSAKAKDLAEWCAV</sequence>
<evidence type="ECO:0000256" key="10">
    <source>
        <dbReference type="ARBA" id="ARBA00023049"/>
    </source>
</evidence>
<evidence type="ECO:0000256" key="12">
    <source>
        <dbReference type="SAM" id="Phobius"/>
    </source>
</evidence>
<evidence type="ECO:0000256" key="9">
    <source>
        <dbReference type="ARBA" id="ARBA00022989"/>
    </source>
</evidence>
<keyword evidence="15" id="KW-1185">Reference proteome</keyword>
<dbReference type="InterPro" id="IPR008915">
    <property type="entry name" value="Peptidase_M50"/>
</dbReference>
<dbReference type="GO" id="GO:0006508">
    <property type="term" value="P:proteolysis"/>
    <property type="evidence" value="ECO:0007669"/>
    <property type="project" value="UniProtKB-KW"/>
</dbReference>
<keyword evidence="9 12" id="KW-1133">Transmembrane helix</keyword>
<feature type="transmembrane region" description="Helical" evidence="12">
    <location>
        <begin position="15"/>
        <end position="40"/>
    </location>
</feature>
<evidence type="ECO:0000256" key="7">
    <source>
        <dbReference type="ARBA" id="ARBA00022801"/>
    </source>
</evidence>
<comment type="subcellular location">
    <subcellularLocation>
        <location evidence="2">Membrane</location>
        <topology evidence="2">Multi-pass membrane protein</topology>
    </subcellularLocation>
</comment>
<dbReference type="Pfam" id="PF02163">
    <property type="entry name" value="Peptidase_M50"/>
    <property type="match status" value="2"/>
</dbReference>
<dbReference type="PANTHER" id="PTHR39188:SF3">
    <property type="entry name" value="STAGE IV SPORULATION PROTEIN FB"/>
    <property type="match status" value="1"/>
</dbReference>
<evidence type="ECO:0000259" key="13">
    <source>
        <dbReference type="Pfam" id="PF02163"/>
    </source>
</evidence>
<organism evidence="14 15">
    <name type="scientific">Pontibacillus salicampi</name>
    <dbReference type="NCBI Taxonomy" id="1449801"/>
    <lineage>
        <taxon>Bacteria</taxon>
        <taxon>Bacillati</taxon>
        <taxon>Bacillota</taxon>
        <taxon>Bacilli</taxon>
        <taxon>Bacillales</taxon>
        <taxon>Bacillaceae</taxon>
        <taxon>Pontibacillus</taxon>
    </lineage>
</organism>
<proteinExistence type="inferred from homology"/>
<evidence type="ECO:0000256" key="2">
    <source>
        <dbReference type="ARBA" id="ARBA00004141"/>
    </source>
</evidence>
<comment type="similarity">
    <text evidence="3">Belongs to the peptidase M50B family.</text>
</comment>
<keyword evidence="5 12" id="KW-0812">Transmembrane</keyword>
<gene>
    <name evidence="14" type="ORF">ACFFGV_02510</name>
</gene>
<dbReference type="RefSeq" id="WP_377344993.1">
    <property type="nucleotide sequence ID" value="NZ_JBHLTP010000003.1"/>
</dbReference>
<evidence type="ECO:0000256" key="5">
    <source>
        <dbReference type="ARBA" id="ARBA00022692"/>
    </source>
</evidence>
<keyword evidence="8" id="KW-0862">Zinc</keyword>
<keyword evidence="4 14" id="KW-0645">Protease</keyword>
<keyword evidence="6" id="KW-0479">Metal-binding</keyword>
<dbReference type="EMBL" id="JBHLTP010000003">
    <property type="protein sequence ID" value="MFC0522462.1"/>
    <property type="molecule type" value="Genomic_DNA"/>
</dbReference>
<keyword evidence="11 12" id="KW-0472">Membrane</keyword>
<feature type="domain" description="Peptidase M50" evidence="13">
    <location>
        <begin position="32"/>
        <end position="104"/>
    </location>
</feature>
<feature type="transmembrane region" description="Helical" evidence="12">
    <location>
        <begin position="116"/>
        <end position="135"/>
    </location>
</feature>
<evidence type="ECO:0000256" key="1">
    <source>
        <dbReference type="ARBA" id="ARBA00001947"/>
    </source>
</evidence>
<accession>A0ABV6LJ90</accession>
<protein>
    <submittedName>
        <fullName evidence="14">Site-2 protease family protein</fullName>
    </submittedName>
</protein>
<feature type="transmembrane region" description="Helical" evidence="12">
    <location>
        <begin position="159"/>
        <end position="192"/>
    </location>
</feature>
<evidence type="ECO:0000256" key="8">
    <source>
        <dbReference type="ARBA" id="ARBA00022833"/>
    </source>
</evidence>
<comment type="cofactor">
    <cofactor evidence="1">
        <name>Zn(2+)</name>
        <dbReference type="ChEBI" id="CHEBI:29105"/>
    </cofactor>
</comment>
<reference evidence="14 15" key="1">
    <citation type="submission" date="2024-09" db="EMBL/GenBank/DDBJ databases">
        <authorList>
            <person name="Sun Q."/>
            <person name="Mori K."/>
        </authorList>
    </citation>
    <scope>NUCLEOTIDE SEQUENCE [LARGE SCALE GENOMIC DNA]</scope>
    <source>
        <strain evidence="14 15">NCAIM B.02529</strain>
    </source>
</reference>
<evidence type="ECO:0000313" key="14">
    <source>
        <dbReference type="EMBL" id="MFC0522462.1"/>
    </source>
</evidence>
<feature type="transmembrane region" description="Helical" evidence="12">
    <location>
        <begin position="85"/>
        <end position="104"/>
    </location>
</feature>
<evidence type="ECO:0000256" key="4">
    <source>
        <dbReference type="ARBA" id="ARBA00022670"/>
    </source>
</evidence>
<evidence type="ECO:0000313" key="15">
    <source>
        <dbReference type="Proteomes" id="UP001589836"/>
    </source>
</evidence>
<evidence type="ECO:0000256" key="6">
    <source>
        <dbReference type="ARBA" id="ARBA00022723"/>
    </source>
</evidence>
<feature type="domain" description="Peptidase M50" evidence="13">
    <location>
        <begin position="113"/>
        <end position="168"/>
    </location>
</feature>
<keyword evidence="10" id="KW-0482">Metalloprotease</keyword>
<evidence type="ECO:0000256" key="3">
    <source>
        <dbReference type="ARBA" id="ARBA00007931"/>
    </source>
</evidence>
<evidence type="ECO:0000256" key="11">
    <source>
        <dbReference type="ARBA" id="ARBA00023136"/>
    </source>
</evidence>
<name>A0ABV6LJ90_9BACI</name>
<keyword evidence="7" id="KW-0378">Hydrolase</keyword>
<comment type="caution">
    <text evidence="14">The sequence shown here is derived from an EMBL/GenBank/DDBJ whole genome shotgun (WGS) entry which is preliminary data.</text>
</comment>
<dbReference type="Proteomes" id="UP001589836">
    <property type="component" value="Unassembled WGS sequence"/>
</dbReference>